<comment type="caution">
    <text evidence="2">The sequence shown here is derived from an EMBL/GenBank/DDBJ whole genome shotgun (WGS) entry which is preliminary data.</text>
</comment>
<dbReference type="Pfam" id="PF11738">
    <property type="entry name" value="DUF3298"/>
    <property type="match status" value="1"/>
</dbReference>
<reference evidence="2" key="1">
    <citation type="submission" date="2020-05" db="EMBL/GenBank/DDBJ databases">
        <title>Chitinophaga laudate sp. nov., isolated from a tropical peat swamp.</title>
        <authorList>
            <person name="Goh C.B.S."/>
            <person name="Lee M.S."/>
            <person name="Parimannan S."/>
            <person name="Pasbakhsh P."/>
            <person name="Yule C.M."/>
            <person name="Rajandas H."/>
            <person name="Loke S."/>
            <person name="Croft L."/>
            <person name="Tan J.B.L."/>
        </authorList>
    </citation>
    <scope>NUCLEOTIDE SEQUENCE</scope>
    <source>
        <strain evidence="2">Mgbs1</strain>
    </source>
</reference>
<proteinExistence type="predicted"/>
<evidence type="ECO:0000313" key="2">
    <source>
        <dbReference type="EMBL" id="NSL89584.1"/>
    </source>
</evidence>
<dbReference type="EMBL" id="RIAR02000001">
    <property type="protein sequence ID" value="NSL89584.1"/>
    <property type="molecule type" value="Genomic_DNA"/>
</dbReference>
<gene>
    <name evidence="2" type="ORF">ECE50_022275</name>
</gene>
<name>A0A433WEY7_9BACT</name>
<dbReference type="Proteomes" id="UP000281028">
    <property type="component" value="Unassembled WGS sequence"/>
</dbReference>
<dbReference type="InterPro" id="IPR021729">
    <property type="entry name" value="DUF3298"/>
</dbReference>
<dbReference type="PROSITE" id="PS51257">
    <property type="entry name" value="PROKAR_LIPOPROTEIN"/>
    <property type="match status" value="1"/>
</dbReference>
<feature type="domain" description="DUF3298" evidence="1">
    <location>
        <begin position="287"/>
        <end position="362"/>
    </location>
</feature>
<evidence type="ECO:0000313" key="3">
    <source>
        <dbReference type="Proteomes" id="UP000281028"/>
    </source>
</evidence>
<dbReference type="Gene3D" id="3.30.565.40">
    <property type="entry name" value="Fervidobacterium nodosum Rt17-B1 like"/>
    <property type="match status" value="1"/>
</dbReference>
<dbReference type="InterPro" id="IPR037126">
    <property type="entry name" value="PdaC/RsiV-like_sf"/>
</dbReference>
<organism evidence="2 3">
    <name type="scientific">Chitinophaga solisilvae</name>
    <dbReference type="NCBI Taxonomy" id="1233460"/>
    <lineage>
        <taxon>Bacteria</taxon>
        <taxon>Pseudomonadati</taxon>
        <taxon>Bacteroidota</taxon>
        <taxon>Chitinophagia</taxon>
        <taxon>Chitinophagales</taxon>
        <taxon>Chitinophagaceae</taxon>
        <taxon>Chitinophaga</taxon>
    </lineage>
</organism>
<dbReference type="OrthoDB" id="594879at2"/>
<dbReference type="RefSeq" id="WP_127041824.1">
    <property type="nucleotide sequence ID" value="NZ_JAABOK010000007.1"/>
</dbReference>
<accession>A0A433WEY7</accession>
<keyword evidence="3" id="KW-1185">Reference proteome</keyword>
<dbReference type="AlphaFoldDB" id="A0A433WEY7"/>
<protein>
    <submittedName>
        <fullName evidence="2">DUF3298 domain-containing protein</fullName>
    </submittedName>
</protein>
<dbReference type="Gene3D" id="3.90.640.20">
    <property type="entry name" value="Heat-shock cognate protein, ATPase"/>
    <property type="match status" value="1"/>
</dbReference>
<evidence type="ECO:0000259" key="1">
    <source>
        <dbReference type="Pfam" id="PF11738"/>
    </source>
</evidence>
<sequence length="369" mass="41454">MKRAFLLFILATTALLSCHNNRQPEEKNEKAPVIIPLVTTPFYYAQLKGQVGGRMITMQLLKLAPHLFRGYYSYDSAGVPISIWGSEDSDQVKIYEDNASKEEERFFGGKLTDDGYFMGVWHGDSTSFHFELHTDMNKCMPLNIYYSTDSVKLVPSMAASPVGTASNSIIWPDSSADSTLSKFLIQEITGSAKINDPHKYVRKAVDSFVLGYRLAARDVDSAEIASTSSASWNWTAENDMKVVWNTWPLLVIEKYVYDFTGGAHGNWGSSYKTLDLAKKEVLTPEKVFKPGYKEALAPFLDKAFRKKFHIDEDESLDQSLLVKTITPNNNFIMTDKGVAFSYSPYEIGPYALGQVTLFVPLSEIKNLMK</sequence>